<dbReference type="AlphaFoldDB" id="A0A222FGK5"/>
<feature type="signal peptide" evidence="1">
    <location>
        <begin position="1"/>
        <end position="24"/>
    </location>
</feature>
<organism evidence="3 4">
    <name type="scientific">Bacterioplanes sanyensis</name>
    <dbReference type="NCBI Taxonomy" id="1249553"/>
    <lineage>
        <taxon>Bacteria</taxon>
        <taxon>Pseudomonadati</taxon>
        <taxon>Pseudomonadota</taxon>
        <taxon>Gammaproteobacteria</taxon>
        <taxon>Oceanospirillales</taxon>
        <taxon>Oceanospirillaceae</taxon>
        <taxon>Bacterioplanes</taxon>
    </lineage>
</organism>
<dbReference type="Proteomes" id="UP000202440">
    <property type="component" value="Chromosome"/>
</dbReference>
<proteinExistence type="predicted"/>
<sequence>MVQCTNFVKAFFGYMTLLFTVSVAAEHGQSNAIMQHAKVVLNEARELENESSLVFKRSNELLKEIKKLRVKQRNRQNDAAGEEFAVMVDLLNTQREHWQQQGTLLRQRSATLEQQALLLMRQGFTQVWQEKVRLHGPMQLQSNHHEVMAHNAPVRSVHPSMHGRMTDGAETQQQHNMTMKVPALSGQNAPADLDVSTFQRSRNLHYFAHVEPLTEPNLAVPLNEIHQWRLLVSDSDGRPLANANVSIDGHMPGHVHGLPTQPRITQELSPGEYLVQGVKFQMTGWWVMQFDIEHNDTQDSLVFNLVL</sequence>
<name>A0A222FGK5_9GAMM</name>
<keyword evidence="4" id="KW-1185">Reference proteome</keyword>
<dbReference type="KEGG" id="bsan:CHH28_05640"/>
<evidence type="ECO:0000256" key="1">
    <source>
        <dbReference type="SAM" id="SignalP"/>
    </source>
</evidence>
<evidence type="ECO:0000259" key="2">
    <source>
        <dbReference type="Pfam" id="PF13115"/>
    </source>
</evidence>
<dbReference type="EMBL" id="CP022530">
    <property type="protein sequence ID" value="ASP38197.1"/>
    <property type="molecule type" value="Genomic_DNA"/>
</dbReference>
<feature type="domain" description="YtkA-like" evidence="2">
    <location>
        <begin position="223"/>
        <end position="289"/>
    </location>
</feature>
<gene>
    <name evidence="3" type="ORF">CHH28_05640</name>
</gene>
<evidence type="ECO:0000313" key="4">
    <source>
        <dbReference type="Proteomes" id="UP000202440"/>
    </source>
</evidence>
<evidence type="ECO:0000313" key="3">
    <source>
        <dbReference type="EMBL" id="ASP38197.1"/>
    </source>
</evidence>
<keyword evidence="1" id="KW-0732">Signal</keyword>
<reference evidence="3 4" key="1">
    <citation type="submission" date="2017-07" db="EMBL/GenBank/DDBJ databases">
        <title>Annotated genome sequence of Bacterioplanes sanyensis isolated from Red Sea.</title>
        <authorList>
            <person name="Rehman Z.U."/>
        </authorList>
    </citation>
    <scope>NUCLEOTIDE SEQUENCE [LARGE SCALE GENOMIC DNA]</scope>
    <source>
        <strain evidence="3 4">NV9</strain>
    </source>
</reference>
<dbReference type="InterPro" id="IPR032693">
    <property type="entry name" value="YtkA-like_dom"/>
</dbReference>
<feature type="chain" id="PRO_5012578382" description="YtkA-like domain-containing protein" evidence="1">
    <location>
        <begin position="25"/>
        <end position="307"/>
    </location>
</feature>
<dbReference type="Pfam" id="PF13115">
    <property type="entry name" value="YtkA"/>
    <property type="match status" value="1"/>
</dbReference>
<protein>
    <recommendedName>
        <fullName evidence="2">YtkA-like domain-containing protein</fullName>
    </recommendedName>
</protein>
<accession>A0A222FGK5</accession>